<proteinExistence type="inferred from homology"/>
<keyword evidence="3" id="KW-0378">Hydrolase</keyword>
<comment type="similarity">
    <text evidence="1">Belongs to the peptidase C40 family.</text>
</comment>
<reference evidence="7" key="1">
    <citation type="submission" date="2016-10" db="EMBL/GenBank/DDBJ databases">
        <authorList>
            <person name="Varghese N."/>
            <person name="Submissions S."/>
        </authorList>
    </citation>
    <scope>NUCLEOTIDE SEQUENCE [LARGE SCALE GENOMIC DNA]</scope>
    <source>
        <strain evidence="7">JCM 10271</strain>
    </source>
</reference>
<dbReference type="Pfam" id="PF00877">
    <property type="entry name" value="NLPC_P60"/>
    <property type="match status" value="1"/>
</dbReference>
<evidence type="ECO:0000313" key="6">
    <source>
        <dbReference type="EMBL" id="SFQ15192.1"/>
    </source>
</evidence>
<dbReference type="InterPro" id="IPR000064">
    <property type="entry name" value="NLP_P60_dom"/>
</dbReference>
<name>A0A1I5W623_9RHOB</name>
<protein>
    <submittedName>
        <fullName evidence="6">Putative phage cell wall peptidase, NlpC/P60 family</fullName>
    </submittedName>
</protein>
<evidence type="ECO:0000313" key="7">
    <source>
        <dbReference type="Proteomes" id="UP000243106"/>
    </source>
</evidence>
<dbReference type="STRING" id="93684.SAMN05421853_102150"/>
<gene>
    <name evidence="6" type="ORF">SAMN05421853_102150</name>
</gene>
<evidence type="ECO:0000256" key="1">
    <source>
        <dbReference type="ARBA" id="ARBA00007074"/>
    </source>
</evidence>
<dbReference type="GO" id="GO:0006508">
    <property type="term" value="P:proteolysis"/>
    <property type="evidence" value="ECO:0007669"/>
    <property type="project" value="UniProtKB-KW"/>
</dbReference>
<evidence type="ECO:0000259" key="5">
    <source>
        <dbReference type="PROSITE" id="PS51935"/>
    </source>
</evidence>
<dbReference type="RefSeq" id="WP_093009429.1">
    <property type="nucleotide sequence ID" value="NZ_FOXV01000002.1"/>
</dbReference>
<dbReference type="InterPro" id="IPR038765">
    <property type="entry name" value="Papain-like_cys_pep_sf"/>
</dbReference>
<accession>A0A1I5W623</accession>
<dbReference type="PROSITE" id="PS51935">
    <property type="entry name" value="NLPC_P60"/>
    <property type="match status" value="1"/>
</dbReference>
<dbReference type="Gene3D" id="3.90.1720.10">
    <property type="entry name" value="endopeptidase domain like (from Nostoc punctiforme)"/>
    <property type="match status" value="1"/>
</dbReference>
<dbReference type="NCBIfam" id="TIGR02219">
    <property type="entry name" value="phage_NlpC_fam"/>
    <property type="match status" value="1"/>
</dbReference>
<keyword evidence="4" id="KW-0788">Thiol protease</keyword>
<dbReference type="InterPro" id="IPR011929">
    <property type="entry name" value="Phage_pept_NlpC/P60"/>
</dbReference>
<dbReference type="SUPFAM" id="SSF54001">
    <property type="entry name" value="Cysteine proteinases"/>
    <property type="match status" value="1"/>
</dbReference>
<evidence type="ECO:0000256" key="4">
    <source>
        <dbReference type="ARBA" id="ARBA00022807"/>
    </source>
</evidence>
<dbReference type="EMBL" id="FOXV01000002">
    <property type="protein sequence ID" value="SFQ15192.1"/>
    <property type="molecule type" value="Genomic_DNA"/>
</dbReference>
<evidence type="ECO:0000256" key="2">
    <source>
        <dbReference type="ARBA" id="ARBA00022670"/>
    </source>
</evidence>
<dbReference type="GO" id="GO:0008234">
    <property type="term" value="F:cysteine-type peptidase activity"/>
    <property type="evidence" value="ECO:0007669"/>
    <property type="project" value="UniProtKB-KW"/>
</dbReference>
<organism evidence="6 7">
    <name type="scientific">Roseivivax halotolerans</name>
    <dbReference type="NCBI Taxonomy" id="93684"/>
    <lineage>
        <taxon>Bacteria</taxon>
        <taxon>Pseudomonadati</taxon>
        <taxon>Pseudomonadota</taxon>
        <taxon>Alphaproteobacteria</taxon>
        <taxon>Rhodobacterales</taxon>
        <taxon>Roseobacteraceae</taxon>
        <taxon>Roseivivax</taxon>
    </lineage>
</organism>
<dbReference type="AlphaFoldDB" id="A0A1I5W623"/>
<sequence length="155" mass="16862">MSGADRIVAAARGWIGTPYRHQASQAGAGCDCLGLVRGVWREIAGAEPEVAPAYSRDWAEPQGQEALWEAARRHLIARPGHAALRPGEILLFRMREGAVAKHLGILSVAGSAPRFIHAYSGHGVIESQLTRPWSRRIVARFVFPFASPTTDEEIS</sequence>
<keyword evidence="2" id="KW-0645">Protease</keyword>
<keyword evidence="7" id="KW-1185">Reference proteome</keyword>
<evidence type="ECO:0000256" key="3">
    <source>
        <dbReference type="ARBA" id="ARBA00022801"/>
    </source>
</evidence>
<feature type="domain" description="NlpC/P60" evidence="5">
    <location>
        <begin position="1"/>
        <end position="144"/>
    </location>
</feature>
<dbReference type="Proteomes" id="UP000243106">
    <property type="component" value="Unassembled WGS sequence"/>
</dbReference>